<name>A0A431TXK7_9BACT</name>
<comment type="caution">
    <text evidence="5">The sequence shown here is derived from an EMBL/GenBank/DDBJ whole genome shotgun (WGS) entry which is preliminary data.</text>
</comment>
<keyword evidence="2" id="KW-0238">DNA-binding</keyword>
<dbReference type="Pfam" id="PF12802">
    <property type="entry name" value="MarR_2"/>
    <property type="match status" value="1"/>
</dbReference>
<dbReference type="SUPFAM" id="SSF46785">
    <property type="entry name" value="Winged helix' DNA-binding domain"/>
    <property type="match status" value="1"/>
</dbReference>
<organism evidence="5 6">
    <name type="scientific">Hymenobacter gummosus</name>
    <dbReference type="NCBI Taxonomy" id="1776032"/>
    <lineage>
        <taxon>Bacteria</taxon>
        <taxon>Pseudomonadati</taxon>
        <taxon>Bacteroidota</taxon>
        <taxon>Cytophagia</taxon>
        <taxon>Cytophagales</taxon>
        <taxon>Hymenobacteraceae</taxon>
        <taxon>Hymenobacter</taxon>
    </lineage>
</organism>
<dbReference type="InterPro" id="IPR036390">
    <property type="entry name" value="WH_DNA-bd_sf"/>
</dbReference>
<keyword evidence="6" id="KW-1185">Reference proteome</keyword>
<feature type="domain" description="HTH marR-type" evidence="4">
    <location>
        <begin position="72"/>
        <end position="204"/>
    </location>
</feature>
<evidence type="ECO:0000313" key="6">
    <source>
        <dbReference type="Proteomes" id="UP000282184"/>
    </source>
</evidence>
<dbReference type="InterPro" id="IPR036388">
    <property type="entry name" value="WH-like_DNA-bd_sf"/>
</dbReference>
<reference evidence="5 6" key="1">
    <citation type="submission" date="2018-12" db="EMBL/GenBank/DDBJ databases">
        <title>Hymenobacter gummosus sp. nov., isolated from a spring.</title>
        <authorList>
            <person name="Nie L."/>
        </authorList>
    </citation>
    <scope>NUCLEOTIDE SEQUENCE [LARGE SCALE GENOMIC DNA]</scope>
    <source>
        <strain evidence="5 6">KCTC 52166</strain>
    </source>
</reference>
<evidence type="ECO:0000256" key="1">
    <source>
        <dbReference type="ARBA" id="ARBA00023015"/>
    </source>
</evidence>
<dbReference type="OrthoDB" id="9806864at2"/>
<dbReference type="AlphaFoldDB" id="A0A431TXK7"/>
<evidence type="ECO:0000259" key="4">
    <source>
        <dbReference type="PROSITE" id="PS50995"/>
    </source>
</evidence>
<gene>
    <name evidence="5" type="ORF">EJV47_21860</name>
</gene>
<proteinExistence type="predicted"/>
<accession>A0A431TXK7</accession>
<evidence type="ECO:0000256" key="3">
    <source>
        <dbReference type="ARBA" id="ARBA00023163"/>
    </source>
</evidence>
<dbReference type="Gene3D" id="1.10.10.10">
    <property type="entry name" value="Winged helix-like DNA-binding domain superfamily/Winged helix DNA-binding domain"/>
    <property type="match status" value="1"/>
</dbReference>
<keyword evidence="3" id="KW-0804">Transcription</keyword>
<dbReference type="InterPro" id="IPR039422">
    <property type="entry name" value="MarR/SlyA-like"/>
</dbReference>
<dbReference type="PANTHER" id="PTHR33164:SF64">
    <property type="entry name" value="TRANSCRIPTIONAL REGULATOR SLYA"/>
    <property type="match status" value="1"/>
</dbReference>
<sequence>MPSRTKAFMGGKKPQSAAGVGFWGMVNGATVNLFTAVFVRAECHPPAAAAAQPTEIPMALPLDPLFTFEGPDVNPGFLLAQATAHWQRSLAQVLQPMNLTPSQFLLLATVQRLGQQPEPVTQAMVAQRAHYDKMTTSKIVRALEEKGLLERPANEQDARARSLRLTPTGLKAVVRAAWALEEFDQQFFGPEAAGLVKTLKRLLPGSGPDEAQQPPAASAA</sequence>
<evidence type="ECO:0000313" key="5">
    <source>
        <dbReference type="EMBL" id="RTQ46594.1"/>
    </source>
</evidence>
<evidence type="ECO:0000256" key="2">
    <source>
        <dbReference type="ARBA" id="ARBA00023125"/>
    </source>
</evidence>
<dbReference type="GO" id="GO:0006950">
    <property type="term" value="P:response to stress"/>
    <property type="evidence" value="ECO:0007669"/>
    <property type="project" value="TreeGrafter"/>
</dbReference>
<protein>
    <submittedName>
        <fullName evidence="5">MarR family transcriptional regulator</fullName>
    </submittedName>
</protein>
<dbReference type="SMART" id="SM00347">
    <property type="entry name" value="HTH_MARR"/>
    <property type="match status" value="1"/>
</dbReference>
<dbReference type="PROSITE" id="PS50995">
    <property type="entry name" value="HTH_MARR_2"/>
    <property type="match status" value="1"/>
</dbReference>
<dbReference type="InterPro" id="IPR000835">
    <property type="entry name" value="HTH_MarR-typ"/>
</dbReference>
<dbReference type="Proteomes" id="UP000282184">
    <property type="component" value="Unassembled WGS sequence"/>
</dbReference>
<dbReference type="GO" id="GO:0003677">
    <property type="term" value="F:DNA binding"/>
    <property type="evidence" value="ECO:0007669"/>
    <property type="project" value="UniProtKB-KW"/>
</dbReference>
<dbReference type="EMBL" id="RXOF01000015">
    <property type="protein sequence ID" value="RTQ46594.1"/>
    <property type="molecule type" value="Genomic_DNA"/>
</dbReference>
<keyword evidence="1" id="KW-0805">Transcription regulation</keyword>
<dbReference type="GO" id="GO:0003700">
    <property type="term" value="F:DNA-binding transcription factor activity"/>
    <property type="evidence" value="ECO:0007669"/>
    <property type="project" value="InterPro"/>
</dbReference>
<dbReference type="PANTHER" id="PTHR33164">
    <property type="entry name" value="TRANSCRIPTIONAL REGULATOR, MARR FAMILY"/>
    <property type="match status" value="1"/>
</dbReference>